<dbReference type="EMBL" id="CP032548">
    <property type="protein sequence ID" value="AZJ34816.1"/>
    <property type="molecule type" value="Genomic_DNA"/>
</dbReference>
<dbReference type="KEGG" id="tsig:D6T69_04470"/>
<evidence type="ECO:0000313" key="3">
    <source>
        <dbReference type="Proteomes" id="UP000274593"/>
    </source>
</evidence>
<evidence type="ECO:0000313" key="2">
    <source>
        <dbReference type="EMBL" id="AZJ34816.1"/>
    </source>
</evidence>
<dbReference type="InterPro" id="IPR000866">
    <property type="entry name" value="AhpC/TSA"/>
</dbReference>
<keyword evidence="3" id="KW-1185">Reference proteome</keyword>
<dbReference type="GO" id="GO:0016491">
    <property type="term" value="F:oxidoreductase activity"/>
    <property type="evidence" value="ECO:0007669"/>
    <property type="project" value="InterPro"/>
</dbReference>
<organism evidence="2 3">
    <name type="scientific">Tenacibaculum singaporense</name>
    <dbReference type="NCBI Taxonomy" id="2358479"/>
    <lineage>
        <taxon>Bacteria</taxon>
        <taxon>Pseudomonadati</taxon>
        <taxon>Bacteroidota</taxon>
        <taxon>Flavobacteriia</taxon>
        <taxon>Flavobacteriales</taxon>
        <taxon>Flavobacteriaceae</taxon>
        <taxon>Tenacibaculum</taxon>
    </lineage>
</organism>
<dbReference type="AlphaFoldDB" id="A0A3Q8RLQ3"/>
<dbReference type="Proteomes" id="UP000274593">
    <property type="component" value="Chromosome"/>
</dbReference>
<reference evidence="2 3" key="1">
    <citation type="submission" date="2018-09" db="EMBL/GenBank/DDBJ databases">
        <title>Insights into the microbiota of Asian seabass (Lates calcarifer) with tenacibaculosis symptoms and description of sp. nov. Tenacibaculum singaporense.</title>
        <authorList>
            <person name="Miyake S."/>
            <person name="Soh M."/>
            <person name="Azman M.N."/>
            <person name="Ngoh S.Y."/>
            <person name="Orban L."/>
        </authorList>
    </citation>
    <scope>NUCLEOTIDE SEQUENCE [LARGE SCALE GENOMIC DNA]</scope>
    <source>
        <strain evidence="2 3">DSM 106434</strain>
    </source>
</reference>
<dbReference type="SUPFAM" id="SSF52833">
    <property type="entry name" value="Thioredoxin-like"/>
    <property type="match status" value="1"/>
</dbReference>
<dbReference type="Pfam" id="PF00578">
    <property type="entry name" value="AhpC-TSA"/>
    <property type="match status" value="1"/>
</dbReference>
<dbReference type="PANTHER" id="PTHR42852">
    <property type="entry name" value="THIOL:DISULFIDE INTERCHANGE PROTEIN DSBE"/>
    <property type="match status" value="1"/>
</dbReference>
<sequence>MKKKLKLVIGIILLAIVTFLGYKITTKLSHKKEVARRIKTIPNFSFTTLNGENFTQNNLQNKPTVFVYFNTECDYCQSEATKIQKRLQDFKHTQLIFVSYEKKEQIIQFAISYKLDNQKNVTFLEDTKAKFATIFDVYSIPYIVVYNKNQELLQKFKGATKIEDILKVIP</sequence>
<proteinExistence type="predicted"/>
<dbReference type="InterPro" id="IPR050553">
    <property type="entry name" value="Thioredoxin_ResA/DsbE_sf"/>
</dbReference>
<dbReference type="RefSeq" id="WP_125066642.1">
    <property type="nucleotide sequence ID" value="NZ_CP032548.1"/>
</dbReference>
<dbReference type="InterPro" id="IPR036249">
    <property type="entry name" value="Thioredoxin-like_sf"/>
</dbReference>
<name>A0A3Q8RLQ3_9FLAO</name>
<dbReference type="CDD" id="cd02966">
    <property type="entry name" value="TlpA_like_family"/>
    <property type="match status" value="1"/>
</dbReference>
<dbReference type="Gene3D" id="3.40.30.10">
    <property type="entry name" value="Glutaredoxin"/>
    <property type="match status" value="1"/>
</dbReference>
<protein>
    <submittedName>
        <fullName evidence="2">TlpA family protein disulfide reductase</fullName>
    </submittedName>
</protein>
<dbReference type="InterPro" id="IPR013766">
    <property type="entry name" value="Thioredoxin_domain"/>
</dbReference>
<dbReference type="PROSITE" id="PS51352">
    <property type="entry name" value="THIOREDOXIN_2"/>
    <property type="match status" value="1"/>
</dbReference>
<evidence type="ECO:0000259" key="1">
    <source>
        <dbReference type="PROSITE" id="PS51352"/>
    </source>
</evidence>
<gene>
    <name evidence="2" type="ORF">D6T69_04470</name>
</gene>
<feature type="domain" description="Thioredoxin" evidence="1">
    <location>
        <begin position="35"/>
        <end position="170"/>
    </location>
</feature>
<dbReference type="PANTHER" id="PTHR42852:SF13">
    <property type="entry name" value="PROTEIN DIPZ"/>
    <property type="match status" value="1"/>
</dbReference>
<dbReference type="GO" id="GO:0016209">
    <property type="term" value="F:antioxidant activity"/>
    <property type="evidence" value="ECO:0007669"/>
    <property type="project" value="InterPro"/>
</dbReference>
<accession>A0A3Q8RLQ3</accession>